<organism evidence="3 4">
    <name type="scientific">Cucumis melo var. makuwa</name>
    <name type="common">Oriental melon</name>
    <dbReference type="NCBI Taxonomy" id="1194695"/>
    <lineage>
        <taxon>Eukaryota</taxon>
        <taxon>Viridiplantae</taxon>
        <taxon>Streptophyta</taxon>
        <taxon>Embryophyta</taxon>
        <taxon>Tracheophyta</taxon>
        <taxon>Spermatophyta</taxon>
        <taxon>Magnoliopsida</taxon>
        <taxon>eudicotyledons</taxon>
        <taxon>Gunneridae</taxon>
        <taxon>Pentapetalae</taxon>
        <taxon>rosids</taxon>
        <taxon>fabids</taxon>
        <taxon>Cucurbitales</taxon>
        <taxon>Cucurbitaceae</taxon>
        <taxon>Benincaseae</taxon>
        <taxon>Cucumis</taxon>
    </lineage>
</organism>
<keyword evidence="1" id="KW-0812">Transmembrane</keyword>
<dbReference type="Proteomes" id="UP000321393">
    <property type="component" value="Unassembled WGS sequence"/>
</dbReference>
<dbReference type="Pfam" id="PF22936">
    <property type="entry name" value="Pol_BBD"/>
    <property type="match status" value="1"/>
</dbReference>
<reference evidence="3 4" key="1">
    <citation type="submission" date="2019-08" db="EMBL/GenBank/DDBJ databases">
        <title>Draft genome sequences of two oriental melons (Cucumis melo L. var makuwa).</title>
        <authorList>
            <person name="Kwon S.-Y."/>
        </authorList>
    </citation>
    <scope>NUCLEOTIDE SEQUENCE [LARGE SCALE GENOMIC DNA]</scope>
    <source>
        <strain evidence="4">cv. SW 3</strain>
        <tissue evidence="3">Leaf</tissue>
    </source>
</reference>
<comment type="caution">
    <text evidence="3">The sequence shown here is derived from an EMBL/GenBank/DDBJ whole genome shotgun (WGS) entry which is preliminary data.</text>
</comment>
<evidence type="ECO:0000259" key="2">
    <source>
        <dbReference type="Pfam" id="PF22936"/>
    </source>
</evidence>
<accession>A0A5A7VBT6</accession>
<evidence type="ECO:0000256" key="1">
    <source>
        <dbReference type="SAM" id="Phobius"/>
    </source>
</evidence>
<dbReference type="AlphaFoldDB" id="A0A5A7VBT6"/>
<name>A0A5A7VBT6_CUCMM</name>
<protein>
    <submittedName>
        <fullName evidence="3">Leucine-rich repeat-containing protein</fullName>
    </submittedName>
</protein>
<evidence type="ECO:0000313" key="4">
    <source>
        <dbReference type="Proteomes" id="UP000321393"/>
    </source>
</evidence>
<sequence>MRASSCFTRRLPIMGASYLIFSFFFASLVGFISAGFGLDPINLCTFLTFSASGSLFLPLEPTIRRSEGSLELLELSFEGFITSRKGSLALTVRAYLVSVKGTQAFSDVTSSKMNRSKQKENASHSFKSRFGKIMMSHPNEGHPDSSFTLSMTKFDSYLKEESEDPSFLMSLEEEAFSRFKVLEGFLQDSSMNPKSLDGGSTTQRVRCHECEVSSDNEFEEFKRALIVATDESSEYGCSSGQMKSGAYAEHRGSSSCVILDGDDLFSKWKEDQIMLKQQSERIQVLMENNHRYLSSIATHKAELKKACHKFESLSNSWKLLKTEWRPKRRNDLNRCIVAPTSIHSSRATNWYFDSGCSRHMTGNASFFTNFKECSAGHVMFEDGVRGKILGK</sequence>
<dbReference type="EMBL" id="SSTE01003650">
    <property type="protein sequence ID" value="KAA0063069.1"/>
    <property type="molecule type" value="Genomic_DNA"/>
</dbReference>
<feature type="transmembrane region" description="Helical" evidence="1">
    <location>
        <begin position="12"/>
        <end position="34"/>
    </location>
</feature>
<proteinExistence type="predicted"/>
<dbReference type="InterPro" id="IPR054722">
    <property type="entry name" value="PolX-like_BBD"/>
</dbReference>
<evidence type="ECO:0000313" key="3">
    <source>
        <dbReference type="EMBL" id="KAA0063069.1"/>
    </source>
</evidence>
<feature type="domain" description="Retrovirus-related Pol polyprotein from transposon TNT 1-94-like beta-barrel" evidence="2">
    <location>
        <begin position="350"/>
        <end position="391"/>
    </location>
</feature>
<keyword evidence="1" id="KW-0472">Membrane</keyword>
<gene>
    <name evidence="3" type="ORF">E6C27_scaffold468G001860</name>
</gene>
<keyword evidence="1" id="KW-1133">Transmembrane helix</keyword>